<sequence length="486" mass="48482">MPFPTTPFSTRPMQSLGMPVLPLAMPMPPLSIPMPSLSIPMPSFPMAPLGMPTQTSTFFQPLPIAATQTALPAQALNPSHAIGAAQIPTGQALNAPSSSNPQAIPPPISAPSAPNPQAIPPPTQVASGVAPVLNTLIQTPNPPPAAALQAQTSKVATNPPVQAPNSPSPASSLPTQASGSPQASGPSQASGSPQASGPPQASGSPQASGPPQASGSPQASGASAQVSGVAAQALSAPPTAATKLTPSSSGPSQAANTSSTASNVLFQTAHSPSQASDILPASREAASSDLPDQAQNSTVTPAATNSTQGLNLPPGSRPTKAVMSNTNTTEMTTPDTQTPDQPLETSSRLPNPTKQSTQALTDETNPAPSNPAGPPPKVAPQNLLQKANTTNAGSVRNFPVVGLPVAQPPQDIKPDTENLGLERPTGPRAPNTASAPATGNGAASDSRLETGTIPVFIESFTAEGRPFRSDGLLKISNIPAAASGTS</sequence>
<evidence type="ECO:0000313" key="3">
    <source>
        <dbReference type="Proteomes" id="UP000054564"/>
    </source>
</evidence>
<dbReference type="AlphaFoldDB" id="A0A0L0UZ59"/>
<protein>
    <submittedName>
        <fullName evidence="2">Uncharacterized protein</fullName>
    </submittedName>
</protein>
<feature type="region of interest" description="Disordered" evidence="1">
    <location>
        <begin position="91"/>
        <end position="126"/>
    </location>
</feature>
<dbReference type="OrthoDB" id="2506553at2759"/>
<accession>A0A0L0UZ59</accession>
<evidence type="ECO:0000256" key="1">
    <source>
        <dbReference type="SAM" id="MobiDB-lite"/>
    </source>
</evidence>
<comment type="caution">
    <text evidence="2">The sequence shown here is derived from an EMBL/GenBank/DDBJ whole genome shotgun (WGS) entry which is preliminary data.</text>
</comment>
<feature type="compositionally biased region" description="Polar residues" evidence="1">
    <location>
        <begin position="346"/>
        <end position="364"/>
    </location>
</feature>
<dbReference type="EMBL" id="AJIL01000178">
    <property type="protein sequence ID" value="KNE92019.1"/>
    <property type="molecule type" value="Genomic_DNA"/>
</dbReference>
<feature type="compositionally biased region" description="Low complexity" evidence="1">
    <location>
        <begin position="254"/>
        <end position="263"/>
    </location>
</feature>
<feature type="compositionally biased region" description="Polar residues" evidence="1">
    <location>
        <begin position="244"/>
        <end position="253"/>
    </location>
</feature>
<proteinExistence type="predicted"/>
<feature type="region of interest" description="Disordered" evidence="1">
    <location>
        <begin position="157"/>
        <end position="449"/>
    </location>
</feature>
<gene>
    <name evidence="2" type="ORF">PSTG_14552</name>
</gene>
<feature type="compositionally biased region" description="Polar residues" evidence="1">
    <location>
        <begin position="293"/>
        <end position="310"/>
    </location>
</feature>
<feature type="compositionally biased region" description="Polar residues" evidence="1">
    <location>
        <begin position="264"/>
        <end position="276"/>
    </location>
</feature>
<name>A0A0L0UZ59_9BASI</name>
<dbReference type="STRING" id="1165861.A0A0L0UZ59"/>
<feature type="compositionally biased region" description="Pro residues" evidence="1">
    <location>
        <begin position="103"/>
        <end position="123"/>
    </location>
</feature>
<evidence type="ECO:0000313" key="2">
    <source>
        <dbReference type="EMBL" id="KNE92019.1"/>
    </source>
</evidence>
<feature type="compositionally biased region" description="Low complexity" evidence="1">
    <location>
        <begin position="325"/>
        <end position="345"/>
    </location>
</feature>
<feature type="compositionally biased region" description="Pro residues" evidence="1">
    <location>
        <begin position="368"/>
        <end position="378"/>
    </location>
</feature>
<organism evidence="2 3">
    <name type="scientific">Puccinia striiformis f. sp. tritici PST-78</name>
    <dbReference type="NCBI Taxonomy" id="1165861"/>
    <lineage>
        <taxon>Eukaryota</taxon>
        <taxon>Fungi</taxon>
        <taxon>Dikarya</taxon>
        <taxon>Basidiomycota</taxon>
        <taxon>Pucciniomycotina</taxon>
        <taxon>Pucciniomycetes</taxon>
        <taxon>Pucciniales</taxon>
        <taxon>Pucciniaceae</taxon>
        <taxon>Puccinia</taxon>
    </lineage>
</organism>
<reference evidence="3" key="1">
    <citation type="submission" date="2014-03" db="EMBL/GenBank/DDBJ databases">
        <title>The Genome Sequence of Puccinia striiformis f. sp. tritici PST-78.</title>
        <authorList>
            <consortium name="The Broad Institute Genome Sequencing Platform"/>
            <person name="Cuomo C."/>
            <person name="Hulbert S."/>
            <person name="Chen X."/>
            <person name="Walker B."/>
            <person name="Young S.K."/>
            <person name="Zeng Q."/>
            <person name="Gargeya S."/>
            <person name="Fitzgerald M."/>
            <person name="Haas B."/>
            <person name="Abouelleil A."/>
            <person name="Alvarado L."/>
            <person name="Arachchi H.M."/>
            <person name="Berlin A.M."/>
            <person name="Chapman S.B."/>
            <person name="Goldberg J."/>
            <person name="Griggs A."/>
            <person name="Gujja S."/>
            <person name="Hansen M."/>
            <person name="Howarth C."/>
            <person name="Imamovic A."/>
            <person name="Larimer J."/>
            <person name="McCowan C."/>
            <person name="Montmayeur A."/>
            <person name="Murphy C."/>
            <person name="Neiman D."/>
            <person name="Pearson M."/>
            <person name="Priest M."/>
            <person name="Roberts A."/>
            <person name="Saif S."/>
            <person name="Shea T."/>
            <person name="Sisk P."/>
            <person name="Sykes S."/>
            <person name="Wortman J."/>
            <person name="Nusbaum C."/>
            <person name="Birren B."/>
        </authorList>
    </citation>
    <scope>NUCLEOTIDE SEQUENCE [LARGE SCALE GENOMIC DNA]</scope>
    <source>
        <strain evidence="3">race PST-78</strain>
    </source>
</reference>
<feature type="compositionally biased region" description="Polar residues" evidence="1">
    <location>
        <begin position="383"/>
        <end position="394"/>
    </location>
</feature>
<keyword evidence="3" id="KW-1185">Reference proteome</keyword>
<feature type="compositionally biased region" description="Polar residues" evidence="1">
    <location>
        <begin position="431"/>
        <end position="443"/>
    </location>
</feature>
<dbReference type="Proteomes" id="UP000054564">
    <property type="component" value="Unassembled WGS sequence"/>
</dbReference>
<feature type="compositionally biased region" description="Low complexity" evidence="1">
    <location>
        <begin position="158"/>
        <end position="242"/>
    </location>
</feature>